<keyword evidence="10" id="KW-0443">Lipid metabolism</keyword>
<keyword evidence="3" id="KW-0328">Glycosyltransferase</keyword>
<accession>A0ABM0GX99</accession>
<evidence type="ECO:0000256" key="1">
    <source>
        <dbReference type="ARBA" id="ARBA00004323"/>
    </source>
</evidence>
<evidence type="ECO:0000256" key="5">
    <source>
        <dbReference type="ARBA" id="ARBA00022692"/>
    </source>
</evidence>
<evidence type="ECO:0000256" key="3">
    <source>
        <dbReference type="ARBA" id="ARBA00022676"/>
    </source>
</evidence>
<keyword evidence="17" id="KW-1185">Reference proteome</keyword>
<comment type="subcellular location">
    <subcellularLocation>
        <location evidence="1">Golgi apparatus membrane</location>
        <topology evidence="1">Single-pass type II membrane protein</topology>
    </subcellularLocation>
</comment>
<dbReference type="CDD" id="cd23965">
    <property type="entry name" value="GT29_ST6GALNAC3_4_5_6"/>
    <property type="match status" value="1"/>
</dbReference>
<sequence>MRCRLGCMLCLVTSFSVYIGLFLFTWTERSETSSSSIVGPPQGIAWGFRNVYIDQEKAAKRVNEPSHDDNNNNNEASQTKRGDTDTGKHGDDKSLAADEPPPKSFDKDPFGYVTLDGRKALDLHCSQCALISASGQLLNSGSGEDIDNIPCVVRMNQAPTKGFESDVGSKTTIRFTAHSSLPSLMRDPMLMDDVIGRPQYIIFWGPPKEMDSGGSGVVYNEISALSMKYPYINFIVLTNDQYQYAEYVFREETGKDRITSGSWLTTGWFTMILLRNICDSISIYGMVSPGYCQSPTKPDVPYHYFSPNGFKECAQYREHENAKAHGHRFMSEKYVFIRWALTKYNITFHSPEIPLTNLMEFNKPKFLT</sequence>
<evidence type="ECO:0000256" key="16">
    <source>
        <dbReference type="SAM" id="Phobius"/>
    </source>
</evidence>
<evidence type="ECO:0000256" key="9">
    <source>
        <dbReference type="ARBA" id="ARBA00023034"/>
    </source>
</evidence>
<keyword evidence="12" id="KW-1015">Disulfide bond</keyword>
<evidence type="ECO:0000256" key="8">
    <source>
        <dbReference type="ARBA" id="ARBA00022989"/>
    </source>
</evidence>
<keyword evidence="5 16" id="KW-0812">Transmembrane</keyword>
<dbReference type="InterPro" id="IPR001675">
    <property type="entry name" value="Glyco_trans_29"/>
</dbReference>
<keyword evidence="6" id="KW-0735">Signal-anchor</keyword>
<reference evidence="18" key="1">
    <citation type="submission" date="2025-08" db="UniProtKB">
        <authorList>
            <consortium name="RefSeq"/>
        </authorList>
    </citation>
    <scope>IDENTIFICATION</scope>
    <source>
        <tissue evidence="18">Testes</tissue>
    </source>
</reference>
<keyword evidence="8 16" id="KW-1133">Transmembrane helix</keyword>
<evidence type="ECO:0000256" key="13">
    <source>
        <dbReference type="ARBA" id="ARBA00023180"/>
    </source>
</evidence>
<protein>
    <submittedName>
        <fullName evidence="18">Alpha-N-acetylgalactosaminide alpha-2,6-sialyltransferase 5-like</fullName>
    </submittedName>
</protein>
<feature type="region of interest" description="Disordered" evidence="15">
    <location>
        <begin position="61"/>
        <end position="109"/>
    </location>
</feature>
<dbReference type="Proteomes" id="UP000694865">
    <property type="component" value="Unplaced"/>
</dbReference>
<feature type="compositionally biased region" description="Basic and acidic residues" evidence="15">
    <location>
        <begin position="61"/>
        <end position="70"/>
    </location>
</feature>
<dbReference type="Pfam" id="PF00777">
    <property type="entry name" value="Glyco_transf_29"/>
    <property type="match status" value="1"/>
</dbReference>
<keyword evidence="11 16" id="KW-0472">Membrane</keyword>
<evidence type="ECO:0000256" key="4">
    <source>
        <dbReference type="ARBA" id="ARBA00022679"/>
    </source>
</evidence>
<keyword evidence="9" id="KW-0333">Golgi apparatus</keyword>
<keyword evidence="13" id="KW-0325">Glycoprotein</keyword>
<dbReference type="PANTHER" id="PTHR45906:SF1">
    <property type="entry name" value="ALPHA-N-ACETYL-NEURAMINYL-2,3-BETA-GALACTOSYL-1, 3-N-ACETYL-GALACTOSAMINIDE ALPHA-2,6-SIALYLTRANSFERASE-LIKE"/>
    <property type="match status" value="1"/>
</dbReference>
<feature type="compositionally biased region" description="Basic and acidic residues" evidence="15">
    <location>
        <begin position="78"/>
        <end position="109"/>
    </location>
</feature>
<dbReference type="GeneID" id="100376032"/>
<evidence type="ECO:0000256" key="6">
    <source>
        <dbReference type="ARBA" id="ARBA00022968"/>
    </source>
</evidence>
<proteinExistence type="inferred from homology"/>
<evidence type="ECO:0000256" key="7">
    <source>
        <dbReference type="ARBA" id="ARBA00022981"/>
    </source>
</evidence>
<dbReference type="InterPro" id="IPR038578">
    <property type="entry name" value="GT29-like_sf"/>
</dbReference>
<evidence type="ECO:0000256" key="10">
    <source>
        <dbReference type="ARBA" id="ARBA00023098"/>
    </source>
</evidence>
<dbReference type="RefSeq" id="XP_002739383.1">
    <property type="nucleotide sequence ID" value="XM_002739337.2"/>
</dbReference>
<evidence type="ECO:0000313" key="17">
    <source>
        <dbReference type="Proteomes" id="UP000694865"/>
    </source>
</evidence>
<dbReference type="PANTHER" id="PTHR45906">
    <property type="entry name" value="ALPHA-N-ACETYL-NEURAMINYL-2,3-BETA-GALACTOSYL-1, 3-N-ACETYL-GALACTOSAMINIDE ALPHA-2,6-SIALYLTRANSFERASE-LIKE"/>
    <property type="match status" value="1"/>
</dbReference>
<name>A0ABM0GX99_SACKO</name>
<keyword evidence="4" id="KW-0808">Transferase</keyword>
<feature type="transmembrane region" description="Helical" evidence="16">
    <location>
        <begin position="7"/>
        <end position="26"/>
    </location>
</feature>
<comment type="similarity">
    <text evidence="2">Belongs to the glycosyltransferase 29 family.</text>
</comment>
<evidence type="ECO:0000256" key="11">
    <source>
        <dbReference type="ARBA" id="ARBA00023136"/>
    </source>
</evidence>
<evidence type="ECO:0000256" key="14">
    <source>
        <dbReference type="ARBA" id="ARBA00043744"/>
    </source>
</evidence>
<gene>
    <name evidence="18" type="primary">LOC100376032</name>
</gene>
<evidence type="ECO:0000256" key="2">
    <source>
        <dbReference type="ARBA" id="ARBA00006003"/>
    </source>
</evidence>
<comment type="catalytic activity">
    <reaction evidence="14">
        <text>a ganglioside GM1b (d18:1(4E)) + CMP-N-acetyl-beta-neuraminate = a ganglioside GD1alpha (d18:1(4E)) + CMP + H(+)</text>
        <dbReference type="Rhea" id="RHEA:41968"/>
        <dbReference type="ChEBI" id="CHEBI:15378"/>
        <dbReference type="ChEBI" id="CHEBI:57812"/>
        <dbReference type="ChEBI" id="CHEBI:60377"/>
        <dbReference type="ChEBI" id="CHEBI:78568"/>
        <dbReference type="ChEBI" id="CHEBI:78569"/>
    </reaction>
    <physiologicalReaction direction="left-to-right" evidence="14">
        <dbReference type="Rhea" id="RHEA:41969"/>
    </physiologicalReaction>
</comment>
<evidence type="ECO:0000256" key="15">
    <source>
        <dbReference type="SAM" id="MobiDB-lite"/>
    </source>
</evidence>
<keyword evidence="7" id="KW-0730">Sialic acid</keyword>
<organism evidence="17 18">
    <name type="scientific">Saccoglossus kowalevskii</name>
    <name type="common">Acorn worm</name>
    <dbReference type="NCBI Taxonomy" id="10224"/>
    <lineage>
        <taxon>Eukaryota</taxon>
        <taxon>Metazoa</taxon>
        <taxon>Hemichordata</taxon>
        <taxon>Enteropneusta</taxon>
        <taxon>Harrimaniidae</taxon>
        <taxon>Saccoglossus</taxon>
    </lineage>
</organism>
<evidence type="ECO:0000313" key="18">
    <source>
        <dbReference type="RefSeq" id="XP_002739383.1"/>
    </source>
</evidence>
<evidence type="ECO:0000256" key="12">
    <source>
        <dbReference type="ARBA" id="ARBA00023157"/>
    </source>
</evidence>
<dbReference type="Gene3D" id="3.90.1480.20">
    <property type="entry name" value="Glycosyl transferase family 29"/>
    <property type="match status" value="1"/>
</dbReference>